<dbReference type="Gene3D" id="3.30.1380.10">
    <property type="match status" value="1"/>
</dbReference>
<dbReference type="SUPFAM" id="SSF55166">
    <property type="entry name" value="Hedgehog/DD-peptidase"/>
    <property type="match status" value="1"/>
</dbReference>
<dbReference type="InterPro" id="IPR052179">
    <property type="entry name" value="DD-CPase-like"/>
</dbReference>
<comment type="caution">
    <text evidence="2">The sequence shown here is derived from an EMBL/GenBank/DDBJ whole genome shotgun (WGS) entry which is preliminary data.</text>
</comment>
<reference evidence="3" key="1">
    <citation type="journal article" date="2019" name="Int. J. Syst. Evol. Microbiol.">
        <title>The Global Catalogue of Microorganisms (GCM) 10K type strain sequencing project: providing services to taxonomists for standard genome sequencing and annotation.</title>
        <authorList>
            <consortium name="The Broad Institute Genomics Platform"/>
            <consortium name="The Broad Institute Genome Sequencing Center for Infectious Disease"/>
            <person name="Wu L."/>
            <person name="Ma J."/>
        </authorList>
    </citation>
    <scope>NUCLEOTIDE SEQUENCE [LARGE SCALE GENOMIC DNA]</scope>
    <source>
        <strain evidence="3">CGMCC 1.10698</strain>
    </source>
</reference>
<feature type="domain" description="D-alanyl-D-alanine carboxypeptidase-like core" evidence="1">
    <location>
        <begin position="51"/>
        <end position="180"/>
    </location>
</feature>
<organism evidence="2 3">
    <name type="scientific">Arthrobacter cryoconiti</name>
    <dbReference type="NCBI Taxonomy" id="748907"/>
    <lineage>
        <taxon>Bacteria</taxon>
        <taxon>Bacillati</taxon>
        <taxon>Actinomycetota</taxon>
        <taxon>Actinomycetes</taxon>
        <taxon>Micrococcales</taxon>
        <taxon>Micrococcaceae</taxon>
        <taxon>Arthrobacter</taxon>
    </lineage>
</organism>
<sequence length="208" mass="22568">MSVPESGLWDVANPESTVVLVNKHHELIPKTFIPADLTTPNVRTDSPDPPLLRKNAAAAVETMFAAAAADGVTITIQSSYRSFLTQISLYENYVEQKGQTEADKTSARPGYSEHQTGLALDIGDANVPAECEFTSCMAGSAAAKWVGAHGMEYGFIIRYPQGEEALTGYLYEPWHLRFVGISVARDMAVRGISSYEQYLGSLGAPSYK</sequence>
<dbReference type="CDD" id="cd14852">
    <property type="entry name" value="LD-carboxypeptidase"/>
    <property type="match status" value="1"/>
</dbReference>
<keyword evidence="3" id="KW-1185">Reference proteome</keyword>
<dbReference type="InterPro" id="IPR009045">
    <property type="entry name" value="Zn_M74/Hedgehog-like"/>
</dbReference>
<dbReference type="InterPro" id="IPR003709">
    <property type="entry name" value="VanY-like_core_dom"/>
</dbReference>
<evidence type="ECO:0000259" key="1">
    <source>
        <dbReference type="Pfam" id="PF02557"/>
    </source>
</evidence>
<evidence type="ECO:0000313" key="3">
    <source>
        <dbReference type="Proteomes" id="UP001595773"/>
    </source>
</evidence>
<proteinExistence type="predicted"/>
<accession>A0ABV8R2I1</accession>
<dbReference type="EMBL" id="JBHSCQ010000009">
    <property type="protein sequence ID" value="MFC4265544.1"/>
    <property type="molecule type" value="Genomic_DNA"/>
</dbReference>
<dbReference type="Proteomes" id="UP001595773">
    <property type="component" value="Unassembled WGS sequence"/>
</dbReference>
<protein>
    <submittedName>
        <fullName evidence="2">M15 family metallopeptidase</fullName>
    </submittedName>
</protein>
<evidence type="ECO:0000313" key="2">
    <source>
        <dbReference type="EMBL" id="MFC4265544.1"/>
    </source>
</evidence>
<dbReference type="InterPro" id="IPR058193">
    <property type="entry name" value="VanY/YodJ_core_dom"/>
</dbReference>
<dbReference type="Pfam" id="PF02557">
    <property type="entry name" value="VanY"/>
    <property type="match status" value="1"/>
</dbReference>
<gene>
    <name evidence="2" type="ORF">ACFOW9_08020</name>
</gene>
<dbReference type="RefSeq" id="WP_345385007.1">
    <property type="nucleotide sequence ID" value="NZ_BAABLL010000007.1"/>
</dbReference>
<dbReference type="PANTHER" id="PTHR34385:SF1">
    <property type="entry name" value="PEPTIDOGLYCAN L-ALANYL-D-GLUTAMATE ENDOPEPTIDASE CWLK"/>
    <property type="match status" value="1"/>
</dbReference>
<dbReference type="PANTHER" id="PTHR34385">
    <property type="entry name" value="D-ALANYL-D-ALANINE CARBOXYPEPTIDASE"/>
    <property type="match status" value="1"/>
</dbReference>
<name>A0ABV8R2I1_9MICC</name>